<dbReference type="PANTHER" id="PTHR33239:SF18">
    <property type="entry name" value="CELLULOSE-BINDING DOMAIN-CONTAINING PROTEIN"/>
    <property type="match status" value="1"/>
</dbReference>
<keyword evidence="1" id="KW-0732">Signal</keyword>
<comment type="caution">
    <text evidence="3">The sequence shown here is derived from an EMBL/GenBank/DDBJ whole genome shotgun (WGS) entry which is preliminary data.</text>
</comment>
<evidence type="ECO:0000256" key="1">
    <source>
        <dbReference type="SAM" id="SignalP"/>
    </source>
</evidence>
<feature type="domain" description="Carbohydrate binding" evidence="2">
    <location>
        <begin position="37"/>
        <end position="127"/>
    </location>
</feature>
<dbReference type="EMBL" id="JAVFKY010000002">
    <property type="protein sequence ID" value="KAK5581162.1"/>
    <property type="molecule type" value="Genomic_DNA"/>
</dbReference>
<gene>
    <name evidence="3" type="ORF">RB653_001191</name>
</gene>
<dbReference type="InterPro" id="IPR019028">
    <property type="entry name" value="CBM_49"/>
</dbReference>
<organism evidence="3 4">
    <name type="scientific">Dictyostelium firmibasis</name>
    <dbReference type="NCBI Taxonomy" id="79012"/>
    <lineage>
        <taxon>Eukaryota</taxon>
        <taxon>Amoebozoa</taxon>
        <taxon>Evosea</taxon>
        <taxon>Eumycetozoa</taxon>
        <taxon>Dictyostelia</taxon>
        <taxon>Dictyosteliales</taxon>
        <taxon>Dictyosteliaceae</taxon>
        <taxon>Dictyostelium</taxon>
    </lineage>
</organism>
<keyword evidence="4" id="KW-1185">Reference proteome</keyword>
<feature type="signal peptide" evidence="1">
    <location>
        <begin position="1"/>
        <end position="19"/>
    </location>
</feature>
<sequence length="139" mass="16068">MRILIYLLPLLLIVGLVSSSNVYHCNYDEPNNYCKGVKITQKEIGSWNQGNRGGAKYTQWEVTLTNNLDFDLTQFYIYKDYSLKIRDRKSIWNVQEIESTNNLILPTYQNSIGSKSNWVFGFILQDSEPANLTLEAISF</sequence>
<dbReference type="AlphaFoldDB" id="A0AAN7TY29"/>
<dbReference type="GO" id="GO:0030198">
    <property type="term" value="P:extracellular matrix organization"/>
    <property type="evidence" value="ECO:0007669"/>
    <property type="project" value="TreeGrafter"/>
</dbReference>
<dbReference type="PANTHER" id="PTHR33239">
    <property type="entry name" value="CELLULOSE-BINDING DOMAIN-CONTAINING PROTEIN-RELATED"/>
    <property type="match status" value="1"/>
</dbReference>
<accession>A0AAN7TY29</accession>
<evidence type="ECO:0000313" key="4">
    <source>
        <dbReference type="Proteomes" id="UP001344447"/>
    </source>
</evidence>
<evidence type="ECO:0000259" key="2">
    <source>
        <dbReference type="SMART" id="SM01063"/>
    </source>
</evidence>
<proteinExistence type="predicted"/>
<feature type="chain" id="PRO_5043046038" description="Carbohydrate binding domain-containing protein" evidence="1">
    <location>
        <begin position="20"/>
        <end position="139"/>
    </location>
</feature>
<dbReference type="GO" id="GO:0005201">
    <property type="term" value="F:extracellular matrix structural constituent"/>
    <property type="evidence" value="ECO:0007669"/>
    <property type="project" value="TreeGrafter"/>
</dbReference>
<dbReference type="Pfam" id="PF09478">
    <property type="entry name" value="CBM49"/>
    <property type="match status" value="1"/>
</dbReference>
<dbReference type="InterPro" id="IPR052879">
    <property type="entry name" value="Dd_Spore_Germination_Stalk"/>
</dbReference>
<dbReference type="GO" id="GO:0030246">
    <property type="term" value="F:carbohydrate binding"/>
    <property type="evidence" value="ECO:0007669"/>
    <property type="project" value="InterPro"/>
</dbReference>
<dbReference type="Proteomes" id="UP001344447">
    <property type="component" value="Unassembled WGS sequence"/>
</dbReference>
<evidence type="ECO:0000313" key="3">
    <source>
        <dbReference type="EMBL" id="KAK5581162.1"/>
    </source>
</evidence>
<reference evidence="3 4" key="1">
    <citation type="submission" date="2023-11" db="EMBL/GenBank/DDBJ databases">
        <title>Dfirmibasis_genome.</title>
        <authorList>
            <person name="Edelbroek B."/>
            <person name="Kjellin J."/>
            <person name="Jerlstrom-Hultqvist J."/>
            <person name="Soderbom F."/>
        </authorList>
    </citation>
    <scope>NUCLEOTIDE SEQUENCE [LARGE SCALE GENOMIC DNA]</scope>
    <source>
        <strain evidence="3 4">TNS-C-14</strain>
    </source>
</reference>
<dbReference type="SMART" id="SM01063">
    <property type="entry name" value="CBM49"/>
    <property type="match status" value="1"/>
</dbReference>
<protein>
    <recommendedName>
        <fullName evidence="2">Carbohydrate binding domain-containing protein</fullName>
    </recommendedName>
</protein>
<dbReference type="GO" id="GO:0031012">
    <property type="term" value="C:extracellular matrix"/>
    <property type="evidence" value="ECO:0007669"/>
    <property type="project" value="TreeGrafter"/>
</dbReference>
<name>A0AAN7TY29_9MYCE</name>